<evidence type="ECO:0000313" key="3">
    <source>
        <dbReference type="Proteomes" id="UP000003111"/>
    </source>
</evidence>
<evidence type="ECO:0008006" key="4">
    <source>
        <dbReference type="Google" id="ProtNLM"/>
    </source>
</evidence>
<name>E2SB49_9ACTN</name>
<sequence>MATFYDVLVIVHILCWLGALVPWVMRLRAPRVAPGMWHAIAAALVTGLALTGIASASDVVADPNNAKVAVKLVIGTAAMVLAILEQNKPAPNPRVHVVAGLVVVNVAIALLW</sequence>
<gene>
    <name evidence="2" type="ORF">HMPREF0063_11258</name>
</gene>
<dbReference type="HOGENOM" id="CLU_145468_1_0_11"/>
<keyword evidence="1" id="KW-0472">Membrane</keyword>
<evidence type="ECO:0000256" key="1">
    <source>
        <dbReference type="SAM" id="Phobius"/>
    </source>
</evidence>
<dbReference type="OrthoDB" id="3830423at2"/>
<protein>
    <recommendedName>
        <fullName evidence="4">Integral membrane protein</fullName>
    </recommendedName>
</protein>
<dbReference type="EMBL" id="ACLF03000004">
    <property type="protein sequence ID" value="EFQ83595.1"/>
    <property type="molecule type" value="Genomic_DNA"/>
</dbReference>
<reference evidence="2" key="1">
    <citation type="submission" date="2010-08" db="EMBL/GenBank/DDBJ databases">
        <authorList>
            <person name="Muzny D."/>
            <person name="Qin X."/>
            <person name="Buhay C."/>
            <person name="Dugan-Rocha S."/>
            <person name="Ding Y."/>
            <person name="Chen G."/>
            <person name="Hawes A."/>
            <person name="Holder M."/>
            <person name="Jhangiani S."/>
            <person name="Johnson A."/>
            <person name="Khan Z."/>
            <person name="Li Z."/>
            <person name="Liu W."/>
            <person name="Liu X."/>
            <person name="Perez L."/>
            <person name="Shen H."/>
            <person name="Wang Q."/>
            <person name="Watt J."/>
            <person name="Xi L."/>
            <person name="Xin Y."/>
            <person name="Zhou J."/>
            <person name="Deng J."/>
            <person name="Jiang H."/>
            <person name="Liu Y."/>
            <person name="Qu J."/>
            <person name="Song X.-Z."/>
            <person name="Zhang L."/>
            <person name="Villasana D."/>
            <person name="Johnson A."/>
            <person name="Liu J."/>
            <person name="Liyanage D."/>
            <person name="Lorensuhewa L."/>
            <person name="Robinson T."/>
            <person name="Song A."/>
            <person name="Song B.-B."/>
            <person name="Dinh H."/>
            <person name="Thornton R."/>
            <person name="Coyle M."/>
            <person name="Francisco L."/>
            <person name="Jackson L."/>
            <person name="Javaid M."/>
            <person name="Korchina V."/>
            <person name="Kovar C."/>
            <person name="Mata R."/>
            <person name="Mathew T."/>
            <person name="Ngo R."/>
            <person name="Nguyen L."/>
            <person name="Nguyen N."/>
            <person name="Okwuonu G."/>
            <person name="Ongeri F."/>
            <person name="Pham C."/>
            <person name="Simmons D."/>
            <person name="Wilczek-Boney K."/>
            <person name="Hale W."/>
            <person name="Jakkamsetti A."/>
            <person name="Pham P."/>
            <person name="Ruth R."/>
            <person name="San Lucas F."/>
            <person name="Warren J."/>
            <person name="Zhang J."/>
            <person name="Zhao Z."/>
            <person name="Zhou C."/>
            <person name="Zhu D."/>
            <person name="Lee S."/>
            <person name="Bess C."/>
            <person name="Blankenburg K."/>
            <person name="Forbes L."/>
            <person name="Fu Q."/>
            <person name="Gubbala S."/>
            <person name="Hirani K."/>
            <person name="Jayaseelan J.C."/>
            <person name="Lara F."/>
            <person name="Munidasa M."/>
            <person name="Palculict T."/>
            <person name="Patil S."/>
            <person name="Pu L.-L."/>
            <person name="Saada N."/>
            <person name="Tang L."/>
            <person name="Weissenberger G."/>
            <person name="Zhu Y."/>
            <person name="Hemphill L."/>
            <person name="Shang Y."/>
            <person name="Youmans B."/>
            <person name="Ayvaz T."/>
            <person name="Ross M."/>
            <person name="Santibanez J."/>
            <person name="Aqrawi P."/>
            <person name="Gross S."/>
            <person name="Joshi V."/>
            <person name="Fowler G."/>
            <person name="Nazareth L."/>
            <person name="Reid J."/>
            <person name="Worley K."/>
            <person name="Petrosino J."/>
            <person name="Highlander S."/>
            <person name="Gibbs R."/>
        </authorList>
    </citation>
    <scope>NUCLEOTIDE SEQUENCE [LARGE SCALE GENOMIC DNA]</scope>
    <source>
        <strain evidence="2">DSM 15272</strain>
    </source>
</reference>
<keyword evidence="3" id="KW-1185">Reference proteome</keyword>
<dbReference type="Proteomes" id="UP000003111">
    <property type="component" value="Unassembled WGS sequence"/>
</dbReference>
<feature type="transmembrane region" description="Helical" evidence="1">
    <location>
        <begin position="68"/>
        <end position="87"/>
    </location>
</feature>
<keyword evidence="1" id="KW-1133">Transmembrane helix</keyword>
<dbReference type="AlphaFoldDB" id="E2SB49"/>
<feature type="transmembrane region" description="Helical" evidence="1">
    <location>
        <begin position="37"/>
        <end position="56"/>
    </location>
</feature>
<accession>E2SB49</accession>
<feature type="transmembrane region" description="Helical" evidence="1">
    <location>
        <begin position="7"/>
        <end position="25"/>
    </location>
</feature>
<dbReference type="RefSeq" id="WP_007078279.1">
    <property type="nucleotide sequence ID" value="NZ_CM001024.1"/>
</dbReference>
<organism evidence="2 3">
    <name type="scientific">Aeromicrobium marinum DSM 15272</name>
    <dbReference type="NCBI Taxonomy" id="585531"/>
    <lineage>
        <taxon>Bacteria</taxon>
        <taxon>Bacillati</taxon>
        <taxon>Actinomycetota</taxon>
        <taxon>Actinomycetes</taxon>
        <taxon>Propionibacteriales</taxon>
        <taxon>Nocardioidaceae</taxon>
        <taxon>Aeromicrobium</taxon>
    </lineage>
</organism>
<evidence type="ECO:0000313" key="2">
    <source>
        <dbReference type="EMBL" id="EFQ83595.1"/>
    </source>
</evidence>
<proteinExistence type="predicted"/>
<dbReference type="STRING" id="585531.HMPREF0063_11258"/>
<feature type="transmembrane region" description="Helical" evidence="1">
    <location>
        <begin position="93"/>
        <end position="111"/>
    </location>
</feature>
<comment type="caution">
    <text evidence="2">The sequence shown here is derived from an EMBL/GenBank/DDBJ whole genome shotgun (WGS) entry which is preliminary data.</text>
</comment>
<keyword evidence="1" id="KW-0812">Transmembrane</keyword>